<evidence type="ECO:0000313" key="5">
    <source>
        <dbReference type="Proteomes" id="UP001596074"/>
    </source>
</evidence>
<name>A0ABW0ZY94_9ACTN</name>
<dbReference type="PANTHER" id="PTHR46268:SF6">
    <property type="entry name" value="UNIVERSAL STRESS PROTEIN UP12"/>
    <property type="match status" value="1"/>
</dbReference>
<comment type="similarity">
    <text evidence="1">Belongs to the universal stress protein A family.</text>
</comment>
<dbReference type="PRINTS" id="PR01438">
    <property type="entry name" value="UNVRSLSTRESS"/>
</dbReference>
<dbReference type="Gene3D" id="3.40.50.620">
    <property type="entry name" value="HUPs"/>
    <property type="match status" value="2"/>
</dbReference>
<keyword evidence="5" id="KW-1185">Reference proteome</keyword>
<feature type="compositionally biased region" description="Polar residues" evidence="2">
    <location>
        <begin position="1"/>
        <end position="12"/>
    </location>
</feature>
<dbReference type="EMBL" id="JBHSON010000030">
    <property type="protein sequence ID" value="MFC5748285.1"/>
    <property type="molecule type" value="Genomic_DNA"/>
</dbReference>
<organism evidence="4 5">
    <name type="scientific">Actinomadura rugatobispora</name>
    <dbReference type="NCBI Taxonomy" id="1994"/>
    <lineage>
        <taxon>Bacteria</taxon>
        <taxon>Bacillati</taxon>
        <taxon>Actinomycetota</taxon>
        <taxon>Actinomycetes</taxon>
        <taxon>Streptosporangiales</taxon>
        <taxon>Thermomonosporaceae</taxon>
        <taxon>Actinomadura</taxon>
    </lineage>
</organism>
<feature type="domain" description="UspA" evidence="3">
    <location>
        <begin position="173"/>
        <end position="307"/>
    </location>
</feature>
<sequence>MRTETLEGQGTSPGIRHSSAEELSQMSDPIIVGTDASADADRAVDWAADEAALRHRPLRIVHSLDAARRELPLVSSSQAARAVSAAGKGILDEAGHRARERHPGIDVTTELIAESTAAVLHDRSEDAFELVVGHRGLGGFTSMMLGSTGLRVAAHAACPVVIVRGDALTRHDEIVVGIDLIGDPAVALGYAFEAAAVRDALVRVVHAWQMGAALVDLKQAIDVSEAEERTRSEVLQRVEPWRKEHPGIEVTEEVVREHPVTALTDASRNADLVVVGALDHHWYKNPWLGSVSHGVIHHAHCPVAVARAK</sequence>
<reference evidence="5" key="1">
    <citation type="journal article" date="2019" name="Int. J. Syst. Evol. Microbiol.">
        <title>The Global Catalogue of Microorganisms (GCM) 10K type strain sequencing project: providing services to taxonomists for standard genome sequencing and annotation.</title>
        <authorList>
            <consortium name="The Broad Institute Genomics Platform"/>
            <consortium name="The Broad Institute Genome Sequencing Center for Infectious Disease"/>
            <person name="Wu L."/>
            <person name="Ma J."/>
        </authorList>
    </citation>
    <scope>NUCLEOTIDE SEQUENCE [LARGE SCALE GENOMIC DNA]</scope>
    <source>
        <strain evidence="5">KCTC 42087</strain>
    </source>
</reference>
<dbReference type="InterPro" id="IPR006016">
    <property type="entry name" value="UspA"/>
</dbReference>
<evidence type="ECO:0000313" key="4">
    <source>
        <dbReference type="EMBL" id="MFC5748285.1"/>
    </source>
</evidence>
<gene>
    <name evidence="4" type="ORF">ACFPZN_21875</name>
</gene>
<dbReference type="PANTHER" id="PTHR46268">
    <property type="entry name" value="STRESS RESPONSE PROTEIN NHAX"/>
    <property type="match status" value="1"/>
</dbReference>
<dbReference type="Proteomes" id="UP001596074">
    <property type="component" value="Unassembled WGS sequence"/>
</dbReference>
<protein>
    <submittedName>
        <fullName evidence="4">Universal stress protein</fullName>
    </submittedName>
</protein>
<feature type="region of interest" description="Disordered" evidence="2">
    <location>
        <begin position="1"/>
        <end position="23"/>
    </location>
</feature>
<accession>A0ABW0ZY94</accession>
<dbReference type="Pfam" id="PF00582">
    <property type="entry name" value="Usp"/>
    <property type="match status" value="2"/>
</dbReference>
<proteinExistence type="inferred from homology"/>
<dbReference type="RefSeq" id="WP_378283938.1">
    <property type="nucleotide sequence ID" value="NZ_JBHSON010000030.1"/>
</dbReference>
<evidence type="ECO:0000256" key="2">
    <source>
        <dbReference type="SAM" id="MobiDB-lite"/>
    </source>
</evidence>
<comment type="caution">
    <text evidence="4">The sequence shown here is derived from an EMBL/GenBank/DDBJ whole genome shotgun (WGS) entry which is preliminary data.</text>
</comment>
<evidence type="ECO:0000256" key="1">
    <source>
        <dbReference type="ARBA" id="ARBA00008791"/>
    </source>
</evidence>
<dbReference type="InterPro" id="IPR014729">
    <property type="entry name" value="Rossmann-like_a/b/a_fold"/>
</dbReference>
<evidence type="ECO:0000259" key="3">
    <source>
        <dbReference type="Pfam" id="PF00582"/>
    </source>
</evidence>
<feature type="domain" description="UspA" evidence="3">
    <location>
        <begin position="26"/>
        <end position="164"/>
    </location>
</feature>
<dbReference type="InterPro" id="IPR006015">
    <property type="entry name" value="Universal_stress_UspA"/>
</dbReference>
<dbReference type="SUPFAM" id="SSF52402">
    <property type="entry name" value="Adenine nucleotide alpha hydrolases-like"/>
    <property type="match status" value="2"/>
</dbReference>